<dbReference type="EMBL" id="JABCRI010000010">
    <property type="protein sequence ID" value="KAF8399143.1"/>
    <property type="molecule type" value="Genomic_DNA"/>
</dbReference>
<evidence type="ECO:0000259" key="8">
    <source>
        <dbReference type="PROSITE" id="PS51767"/>
    </source>
</evidence>
<keyword evidence="7" id="KW-0472">Membrane</keyword>
<evidence type="ECO:0000256" key="1">
    <source>
        <dbReference type="ARBA" id="ARBA00007447"/>
    </source>
</evidence>
<feature type="active site" evidence="5">
    <location>
        <position position="411"/>
    </location>
</feature>
<evidence type="ECO:0000256" key="7">
    <source>
        <dbReference type="SAM" id="Phobius"/>
    </source>
</evidence>
<name>A0A834Z6E1_TETSI</name>
<dbReference type="PRINTS" id="PR00792">
    <property type="entry name" value="PEPSIN"/>
</dbReference>
<feature type="transmembrane region" description="Helical" evidence="7">
    <location>
        <begin position="74"/>
        <end position="92"/>
    </location>
</feature>
<keyword evidence="10" id="KW-1185">Reference proteome</keyword>
<dbReference type="PROSITE" id="PS51767">
    <property type="entry name" value="PEPTIDASE_A1"/>
    <property type="match status" value="1"/>
</dbReference>
<dbReference type="OrthoDB" id="2747330at2759"/>
<dbReference type="Proteomes" id="UP000655225">
    <property type="component" value="Unassembled WGS sequence"/>
</dbReference>
<dbReference type="Pfam" id="PF14543">
    <property type="entry name" value="TAXi_N"/>
    <property type="match status" value="1"/>
</dbReference>
<dbReference type="InterPro" id="IPR001461">
    <property type="entry name" value="Aspartic_peptidase_A1"/>
</dbReference>
<evidence type="ECO:0000256" key="3">
    <source>
        <dbReference type="ARBA" id="ARBA00022750"/>
    </source>
</evidence>
<evidence type="ECO:0000313" key="9">
    <source>
        <dbReference type="EMBL" id="KAF8399143.1"/>
    </source>
</evidence>
<dbReference type="Gene3D" id="2.40.70.10">
    <property type="entry name" value="Acid Proteases"/>
    <property type="match status" value="2"/>
</dbReference>
<feature type="active site" evidence="5">
    <location>
        <position position="204"/>
    </location>
</feature>
<dbReference type="InterPro" id="IPR021109">
    <property type="entry name" value="Peptidase_aspartic_dom_sf"/>
</dbReference>
<protein>
    <recommendedName>
        <fullName evidence="8">Peptidase A1 domain-containing protein</fullName>
    </recommendedName>
</protein>
<dbReference type="AlphaFoldDB" id="A0A834Z6E1"/>
<proteinExistence type="inferred from homology"/>
<reference evidence="9 10" key="1">
    <citation type="submission" date="2020-04" db="EMBL/GenBank/DDBJ databases">
        <title>Plant Genome Project.</title>
        <authorList>
            <person name="Zhang R.-G."/>
        </authorList>
    </citation>
    <scope>NUCLEOTIDE SEQUENCE [LARGE SCALE GENOMIC DNA]</scope>
    <source>
        <strain evidence="9">YNK0</strain>
        <tissue evidence="9">Leaf</tissue>
    </source>
</reference>
<organism evidence="9 10">
    <name type="scientific">Tetracentron sinense</name>
    <name type="common">Spur-leaf</name>
    <dbReference type="NCBI Taxonomy" id="13715"/>
    <lineage>
        <taxon>Eukaryota</taxon>
        <taxon>Viridiplantae</taxon>
        <taxon>Streptophyta</taxon>
        <taxon>Embryophyta</taxon>
        <taxon>Tracheophyta</taxon>
        <taxon>Spermatophyta</taxon>
        <taxon>Magnoliopsida</taxon>
        <taxon>Trochodendrales</taxon>
        <taxon>Trochodendraceae</taxon>
        <taxon>Tetracentron</taxon>
    </lineage>
</organism>
<gene>
    <name evidence="9" type="ORF">HHK36_015008</name>
</gene>
<dbReference type="InterPro" id="IPR032861">
    <property type="entry name" value="TAXi_N"/>
</dbReference>
<evidence type="ECO:0000313" key="10">
    <source>
        <dbReference type="Proteomes" id="UP000655225"/>
    </source>
</evidence>
<dbReference type="PANTHER" id="PTHR13683:SF316">
    <property type="entry name" value="ASPARTYL PROTEASE APCB1"/>
    <property type="match status" value="1"/>
</dbReference>
<evidence type="ECO:0000256" key="5">
    <source>
        <dbReference type="PIRSR" id="PIRSR601461-1"/>
    </source>
</evidence>
<dbReference type="InterPro" id="IPR033121">
    <property type="entry name" value="PEPTIDASE_A1"/>
</dbReference>
<dbReference type="PANTHER" id="PTHR13683">
    <property type="entry name" value="ASPARTYL PROTEASES"/>
    <property type="match status" value="1"/>
</dbReference>
<dbReference type="GO" id="GO:0006508">
    <property type="term" value="P:proteolysis"/>
    <property type="evidence" value="ECO:0007669"/>
    <property type="project" value="UniProtKB-KW"/>
</dbReference>
<feature type="domain" description="Peptidase A1" evidence="8">
    <location>
        <begin position="186"/>
        <end position="562"/>
    </location>
</feature>
<dbReference type="OMA" id="ADIWCAY"/>
<keyword evidence="4" id="KW-0378">Hydrolase</keyword>
<dbReference type="Pfam" id="PF14541">
    <property type="entry name" value="TAXi_C"/>
    <property type="match status" value="1"/>
</dbReference>
<dbReference type="SUPFAM" id="SSF50630">
    <property type="entry name" value="Acid proteases"/>
    <property type="match status" value="1"/>
</dbReference>
<evidence type="ECO:0000256" key="2">
    <source>
        <dbReference type="ARBA" id="ARBA00022670"/>
    </source>
</evidence>
<comment type="similarity">
    <text evidence="1">Belongs to the peptidase A1 family.</text>
</comment>
<keyword evidence="2" id="KW-0645">Protease</keyword>
<keyword evidence="7" id="KW-0812">Transmembrane</keyword>
<sequence>MEYPQLKGVVIITLPPHDNPSMGKTITAFTLSDNPPSPFQQPEQDHIPVRSFRSSPEPERRFSFRRFFFGSPRILLGFLGISILAIFLLNVVSSGTLLESRSSEDDREVNSFIFTLYPKLGSGETLERGVEFKLGRFSERSTVKTAAMINDGGKQRKINKLGSSVSAIDSSTIIPVRGNVYPDGLYYTSMLVGNPPRPYYLDMDTGSDLTWIQCDAPCTSCAKGPHPLYKPKGKIVPSKDSLCIEVQANQKSGHCESYQQCDYEIEYADRSSTMGVLARDELQLMIANGTLVKSSVVFGCAYDQQGQLLVSPAKTDGILGLSRAEVSLPSQLARQGIIHNVVGHCITNDAGGGGYMFLGDDFIPYWGMTWVPMLNSPSINFYHAGIVKLSYGGGQLSLGGLDNSVGRTVFDSGSSYTYFPKQAYSGLITSLKDVSAEGLMQDESDPTLPVCWRAKFPIRSVKDVKPFFKPLTLQFESRWWIVPTKLQIPPEGYLIISNKGNACLGILDGSKVHDGSTIILGELKPVPARPRGSKDICYVLFDISLRGQLVVYDNVNQKIGWAQSNCVKPRKFKSSHFF</sequence>
<comment type="caution">
    <text evidence="9">The sequence shown here is derived from an EMBL/GenBank/DDBJ whole genome shotgun (WGS) entry which is preliminary data.</text>
</comment>
<keyword evidence="3" id="KW-0064">Aspartyl protease</keyword>
<accession>A0A834Z6E1</accession>
<evidence type="ECO:0000256" key="6">
    <source>
        <dbReference type="SAM" id="MobiDB-lite"/>
    </source>
</evidence>
<dbReference type="GO" id="GO:0004190">
    <property type="term" value="F:aspartic-type endopeptidase activity"/>
    <property type="evidence" value="ECO:0007669"/>
    <property type="project" value="UniProtKB-KW"/>
</dbReference>
<feature type="region of interest" description="Disordered" evidence="6">
    <location>
        <begin position="33"/>
        <end position="54"/>
    </location>
</feature>
<evidence type="ECO:0000256" key="4">
    <source>
        <dbReference type="ARBA" id="ARBA00022801"/>
    </source>
</evidence>
<keyword evidence="7" id="KW-1133">Transmembrane helix</keyword>
<dbReference type="InterPro" id="IPR032799">
    <property type="entry name" value="TAXi_C"/>
</dbReference>
<dbReference type="FunFam" id="2.40.70.10:FF:000015">
    <property type="entry name" value="Aspartyl protease family protein"/>
    <property type="match status" value="1"/>
</dbReference>